<accession>A0A066ZQ17</accession>
<feature type="transmembrane region" description="Helical" evidence="8">
    <location>
        <begin position="297"/>
        <end position="317"/>
    </location>
</feature>
<feature type="transmembrane region" description="Helical" evidence="8">
    <location>
        <begin position="365"/>
        <end position="382"/>
    </location>
</feature>
<dbReference type="GO" id="GO:0030395">
    <property type="term" value="F:lactose binding"/>
    <property type="evidence" value="ECO:0007669"/>
    <property type="project" value="TreeGrafter"/>
</dbReference>
<evidence type="ECO:0000256" key="2">
    <source>
        <dbReference type="ARBA" id="ARBA00022448"/>
    </source>
</evidence>
<dbReference type="InterPro" id="IPR024989">
    <property type="entry name" value="MFS_assoc_dom"/>
</dbReference>
<comment type="caution">
    <text evidence="10">The sequence shown here is derived from an EMBL/GenBank/DDBJ whole genome shotgun (WGS) entry which is preliminary data.</text>
</comment>
<keyword evidence="4" id="KW-0997">Cell inner membrane</keyword>
<protein>
    <submittedName>
        <fullName evidence="10">MFS transporter</fullName>
    </submittedName>
</protein>
<feature type="transmembrane region" description="Helical" evidence="8">
    <location>
        <begin position="205"/>
        <end position="225"/>
    </location>
</feature>
<feature type="domain" description="Major facilitator superfamily associated" evidence="9">
    <location>
        <begin position="11"/>
        <end position="369"/>
    </location>
</feature>
<evidence type="ECO:0000313" key="10">
    <source>
        <dbReference type="EMBL" id="KDN95597.1"/>
    </source>
</evidence>
<comment type="subcellular location">
    <subcellularLocation>
        <location evidence="1">Cell inner membrane</location>
        <topology evidence="1">Multi-pass membrane protein</topology>
    </subcellularLocation>
</comment>
<keyword evidence="11" id="KW-1185">Reference proteome</keyword>
<evidence type="ECO:0000256" key="5">
    <source>
        <dbReference type="ARBA" id="ARBA00022692"/>
    </source>
</evidence>
<evidence type="ECO:0000313" key="11">
    <source>
        <dbReference type="Proteomes" id="UP000027341"/>
    </source>
</evidence>
<dbReference type="Pfam" id="PF12832">
    <property type="entry name" value="MFS_1_like"/>
    <property type="match status" value="1"/>
</dbReference>
<feature type="transmembrane region" description="Helical" evidence="8">
    <location>
        <begin position="16"/>
        <end position="36"/>
    </location>
</feature>
<evidence type="ECO:0000256" key="1">
    <source>
        <dbReference type="ARBA" id="ARBA00004429"/>
    </source>
</evidence>
<sequence>MPQAAYKQAYPKLSGFYFFYFTLFGAVIPYISLYYQSLGMDAIQIGQLMAVFVGTKVIAPNLLGWLADKTGKTVYWLRWTGFLTLVSATGFLFFQSFSGLLLTVFFFSFFFHAALPLFESYTFSNLAGLKERYGQIRLWGSIGFIAAVLGVGWQLQVFTTHAYQIYPVVLWGTSIIVFLTMFWVQDFESTPTEKTTETPLSFLSIIKRPWVISLLLVTILAQFSHGAYYSFYSIFLQQHGYSQTAIAWLWSVGVIAEIGVFFFMPRLFRSFSVKLLLLISLLLTFIRWMMIPYVADWLSLLILAQTFHAASYGLFHAAAIHLIDEHFHGVNQSRGQAIYASVSHGFGGGIGMLVAGYAWQAGGASLAFSISAISISFALFITQKWVQSSH</sequence>
<dbReference type="EMBL" id="JMIU01000001">
    <property type="protein sequence ID" value="KDN95597.1"/>
    <property type="molecule type" value="Genomic_DNA"/>
</dbReference>
<gene>
    <name evidence="10" type="ORF">EI16_04660</name>
</gene>
<evidence type="ECO:0000256" key="6">
    <source>
        <dbReference type="ARBA" id="ARBA00022989"/>
    </source>
</evidence>
<dbReference type="RefSeq" id="WP_029910007.1">
    <property type="nucleotide sequence ID" value="NZ_AP020335.1"/>
</dbReference>
<dbReference type="InterPro" id="IPR026032">
    <property type="entry name" value="HcaT-like"/>
</dbReference>
<dbReference type="Gene3D" id="1.20.1250.20">
    <property type="entry name" value="MFS general substrate transporter like domains"/>
    <property type="match status" value="2"/>
</dbReference>
<dbReference type="AlphaFoldDB" id="A0A066ZQ17"/>
<reference evidence="10 11" key="1">
    <citation type="submission" date="2014-04" db="EMBL/GenBank/DDBJ databases">
        <title>Draft genome sequence of Hydrogenovibrio marinus MH-110, a model organism for aerobic H2 metabolism.</title>
        <authorList>
            <person name="Cha H.J."/>
            <person name="Jo B.H."/>
            <person name="Hwang B.H."/>
        </authorList>
    </citation>
    <scope>NUCLEOTIDE SEQUENCE [LARGE SCALE GENOMIC DNA]</scope>
    <source>
        <strain evidence="10 11">MH-110</strain>
    </source>
</reference>
<keyword evidence="6 8" id="KW-1133">Transmembrane helix</keyword>
<evidence type="ECO:0000259" key="9">
    <source>
        <dbReference type="Pfam" id="PF12832"/>
    </source>
</evidence>
<feature type="transmembrane region" description="Helical" evidence="8">
    <location>
        <begin position="100"/>
        <end position="118"/>
    </location>
</feature>
<feature type="transmembrane region" description="Helical" evidence="8">
    <location>
        <begin position="75"/>
        <end position="94"/>
    </location>
</feature>
<dbReference type="PIRSF" id="PIRSF004925">
    <property type="entry name" value="HcaT"/>
    <property type="match status" value="1"/>
</dbReference>
<dbReference type="InterPro" id="IPR036259">
    <property type="entry name" value="MFS_trans_sf"/>
</dbReference>
<feature type="transmembrane region" description="Helical" evidence="8">
    <location>
        <begin position="338"/>
        <end position="359"/>
    </location>
</feature>
<dbReference type="Proteomes" id="UP000027341">
    <property type="component" value="Unassembled WGS sequence"/>
</dbReference>
<feature type="transmembrane region" description="Helical" evidence="8">
    <location>
        <begin position="271"/>
        <end position="291"/>
    </location>
</feature>
<dbReference type="PANTHER" id="PTHR23522:SF10">
    <property type="entry name" value="3-PHENYLPROPIONIC ACID TRANSPORTER-RELATED"/>
    <property type="match status" value="1"/>
</dbReference>
<evidence type="ECO:0000256" key="4">
    <source>
        <dbReference type="ARBA" id="ARBA00022519"/>
    </source>
</evidence>
<evidence type="ECO:0000256" key="7">
    <source>
        <dbReference type="ARBA" id="ARBA00023136"/>
    </source>
</evidence>
<feature type="transmembrane region" description="Helical" evidence="8">
    <location>
        <begin position="165"/>
        <end position="184"/>
    </location>
</feature>
<keyword evidence="2" id="KW-0813">Transport</keyword>
<feature type="transmembrane region" description="Helical" evidence="8">
    <location>
        <begin position="42"/>
        <end position="63"/>
    </location>
</feature>
<dbReference type="GO" id="GO:0005886">
    <property type="term" value="C:plasma membrane"/>
    <property type="evidence" value="ECO:0007669"/>
    <property type="project" value="UniProtKB-SubCell"/>
</dbReference>
<feature type="transmembrane region" description="Helical" evidence="8">
    <location>
        <begin position="138"/>
        <end position="159"/>
    </location>
</feature>
<keyword evidence="7 8" id="KW-0472">Membrane</keyword>
<keyword evidence="3" id="KW-1003">Cell membrane</keyword>
<organism evidence="10 11">
    <name type="scientific">Hydrogenovibrio marinus</name>
    <dbReference type="NCBI Taxonomy" id="28885"/>
    <lineage>
        <taxon>Bacteria</taxon>
        <taxon>Pseudomonadati</taxon>
        <taxon>Pseudomonadota</taxon>
        <taxon>Gammaproteobacteria</taxon>
        <taxon>Thiotrichales</taxon>
        <taxon>Piscirickettsiaceae</taxon>
        <taxon>Hydrogenovibrio</taxon>
    </lineage>
</organism>
<proteinExistence type="predicted"/>
<feature type="transmembrane region" description="Helical" evidence="8">
    <location>
        <begin position="245"/>
        <end position="264"/>
    </location>
</feature>
<name>A0A066ZQ17_HYDMR</name>
<dbReference type="NCBIfam" id="NF037955">
    <property type="entry name" value="mfs"/>
    <property type="match status" value="1"/>
</dbReference>
<dbReference type="STRING" id="28885.EI16_04660"/>
<keyword evidence="5 8" id="KW-0812">Transmembrane</keyword>
<dbReference type="SUPFAM" id="SSF103473">
    <property type="entry name" value="MFS general substrate transporter"/>
    <property type="match status" value="1"/>
</dbReference>
<dbReference type="GO" id="GO:0015528">
    <property type="term" value="F:lactose:proton symporter activity"/>
    <property type="evidence" value="ECO:0007669"/>
    <property type="project" value="TreeGrafter"/>
</dbReference>
<evidence type="ECO:0000256" key="8">
    <source>
        <dbReference type="SAM" id="Phobius"/>
    </source>
</evidence>
<dbReference type="PANTHER" id="PTHR23522">
    <property type="entry name" value="BLL5896 PROTEIN"/>
    <property type="match status" value="1"/>
</dbReference>
<evidence type="ECO:0000256" key="3">
    <source>
        <dbReference type="ARBA" id="ARBA00022475"/>
    </source>
</evidence>